<accession>A0A2K9NP82</accession>
<dbReference type="EMBL" id="CP025704">
    <property type="protein sequence ID" value="AUN97326.1"/>
    <property type="molecule type" value="Genomic_DNA"/>
</dbReference>
<dbReference type="Gene3D" id="1.20.120.330">
    <property type="entry name" value="Nucleotidyltransferases domain 2"/>
    <property type="match status" value="1"/>
</dbReference>
<dbReference type="RefSeq" id="WP_102242621.1">
    <property type="nucleotide sequence ID" value="NZ_CP025704.1"/>
</dbReference>
<dbReference type="SUPFAM" id="SSF81593">
    <property type="entry name" value="Nucleotidyltransferase substrate binding subunit/domain"/>
    <property type="match status" value="1"/>
</dbReference>
<organism evidence="1 2">
    <name type="scientific">Bacteriovorax stolpii</name>
    <name type="common">Bdellovibrio stolpii</name>
    <dbReference type="NCBI Taxonomy" id="960"/>
    <lineage>
        <taxon>Bacteria</taxon>
        <taxon>Pseudomonadati</taxon>
        <taxon>Bdellovibrionota</taxon>
        <taxon>Bacteriovoracia</taxon>
        <taxon>Bacteriovoracales</taxon>
        <taxon>Bacteriovoracaceae</taxon>
        <taxon>Bacteriovorax</taxon>
    </lineage>
</organism>
<sequence length="220" mass="26023">MKNHEIAHRLAADAMNDYCASRLLVREQFILNSIQLACTAVEKLLKAFLYVQSDTKIHFEHDPSKIFKRNESIFDKFFVFDRNFLKWLGKVYGSRYTSDYGARKEIQFGEKHFLAELDYIFYQVFSFFKAANFAFSEVYFSGHRNEIKNYENYISQNKNKEKFKCEPQHFFAFQLFGVEHLEITMELKAFNPEKPFVFKDSVIKDGNSLLEVDFGNVVLK</sequence>
<reference evidence="1 2" key="1">
    <citation type="submission" date="2018-01" db="EMBL/GenBank/DDBJ databases">
        <title>Complete genome sequence of Bacteriovorax stolpii DSM12778.</title>
        <authorList>
            <person name="Tang B."/>
            <person name="Chang J."/>
        </authorList>
    </citation>
    <scope>NUCLEOTIDE SEQUENCE [LARGE SCALE GENOMIC DNA]</scope>
    <source>
        <strain evidence="1 2">DSM 12778</strain>
    </source>
</reference>
<proteinExistence type="predicted"/>
<dbReference type="AlphaFoldDB" id="A0A2K9NP82"/>
<evidence type="ECO:0000313" key="2">
    <source>
        <dbReference type="Proteomes" id="UP000235584"/>
    </source>
</evidence>
<gene>
    <name evidence="1" type="ORF">C0V70_04210</name>
</gene>
<name>A0A2K9NP82_BACTC</name>
<dbReference type="Proteomes" id="UP000235584">
    <property type="component" value="Chromosome"/>
</dbReference>
<keyword evidence="2" id="KW-1185">Reference proteome</keyword>
<dbReference type="KEGG" id="bsto:C0V70_04210"/>
<evidence type="ECO:0000313" key="1">
    <source>
        <dbReference type="EMBL" id="AUN97326.1"/>
    </source>
</evidence>
<protein>
    <submittedName>
        <fullName evidence="1">Uncharacterized protein</fullName>
    </submittedName>
</protein>